<keyword evidence="2" id="KW-1185">Reference proteome</keyword>
<gene>
    <name evidence="1" type="ORF">GORHZ_057_00490</name>
</gene>
<evidence type="ECO:0000313" key="1">
    <source>
        <dbReference type="EMBL" id="GAB89352.1"/>
    </source>
</evidence>
<name>K6WAZ0_9ACTN</name>
<comment type="caution">
    <text evidence="1">The sequence shown here is derived from an EMBL/GenBank/DDBJ whole genome shotgun (WGS) entry which is preliminary data.</text>
</comment>
<evidence type="ECO:0000313" key="2">
    <source>
        <dbReference type="Proteomes" id="UP000008363"/>
    </source>
</evidence>
<accession>K6WAZ0</accession>
<dbReference type="Proteomes" id="UP000008363">
    <property type="component" value="Unassembled WGS sequence"/>
</dbReference>
<proteinExistence type="predicted"/>
<protein>
    <submittedName>
        <fullName evidence="1">Uncharacterized protein</fullName>
    </submittedName>
</protein>
<sequence length="115" mass="11022">MTLEVCTVAETGGAGEVGGAGSLGDIGVWREAGTVWGRCTIPATVAGIPGVCTADEGTAVGIVDAVDAASRDTRTADVAACTERVRVAAIGTGAFGAVSVGGTAVSTARIGTPAT</sequence>
<dbReference type="AlphaFoldDB" id="K6WAZ0"/>
<organism evidence="1 2">
    <name type="scientific">Gordonia rhizosphera NBRC 16068</name>
    <dbReference type="NCBI Taxonomy" id="1108045"/>
    <lineage>
        <taxon>Bacteria</taxon>
        <taxon>Bacillati</taxon>
        <taxon>Actinomycetota</taxon>
        <taxon>Actinomycetes</taxon>
        <taxon>Mycobacteriales</taxon>
        <taxon>Gordoniaceae</taxon>
        <taxon>Gordonia</taxon>
    </lineage>
</organism>
<reference evidence="1 2" key="1">
    <citation type="submission" date="2012-08" db="EMBL/GenBank/DDBJ databases">
        <title>Whole genome shotgun sequence of Gordonia rhizosphera NBRC 16068.</title>
        <authorList>
            <person name="Takarada H."/>
            <person name="Isaki S."/>
            <person name="Hosoyama A."/>
            <person name="Tsuchikane K."/>
            <person name="Katsumata H."/>
            <person name="Baba S."/>
            <person name="Ohji S."/>
            <person name="Yamazaki S."/>
            <person name="Fujita N."/>
        </authorList>
    </citation>
    <scope>NUCLEOTIDE SEQUENCE [LARGE SCALE GENOMIC DNA]</scope>
    <source>
        <strain evidence="1 2">NBRC 16068</strain>
    </source>
</reference>
<dbReference type="EMBL" id="BAHC01000057">
    <property type="protein sequence ID" value="GAB89352.1"/>
    <property type="molecule type" value="Genomic_DNA"/>
</dbReference>